<protein>
    <submittedName>
        <fullName evidence="3">Transcriptional regulator with XRE-family HTH domain</fullName>
    </submittedName>
</protein>
<dbReference type="CDD" id="cd00093">
    <property type="entry name" value="HTH_XRE"/>
    <property type="match status" value="1"/>
</dbReference>
<dbReference type="InterPro" id="IPR001387">
    <property type="entry name" value="Cro/C1-type_HTH"/>
</dbReference>
<comment type="caution">
    <text evidence="3">The sequence shown here is derived from an EMBL/GenBank/DDBJ whole genome shotgun (WGS) entry which is preliminary data.</text>
</comment>
<dbReference type="Gene3D" id="1.10.260.40">
    <property type="entry name" value="lambda repressor-like DNA-binding domains"/>
    <property type="match status" value="1"/>
</dbReference>
<evidence type="ECO:0000313" key="3">
    <source>
        <dbReference type="EMBL" id="PXW86702.1"/>
    </source>
</evidence>
<sequence>MSEFGSYIKQIRESKRMTLNQVALYSEISSAQLSRIENGKRGVPKADTIRKIANALRHDYKDLMRVAGYIDGVDVSKKESFDPLTEIQKLANNLGIEDLSFFDIEEWKNLSKEDFEDIKNHFEYIAYRAKQRKKGK</sequence>
<organism evidence="3 4">
    <name type="scientific">Pseudogracilibacillus auburnensis</name>
    <dbReference type="NCBI Taxonomy" id="1494959"/>
    <lineage>
        <taxon>Bacteria</taxon>
        <taxon>Bacillati</taxon>
        <taxon>Bacillota</taxon>
        <taxon>Bacilli</taxon>
        <taxon>Bacillales</taxon>
        <taxon>Bacillaceae</taxon>
        <taxon>Pseudogracilibacillus</taxon>
    </lineage>
</organism>
<dbReference type="AlphaFoldDB" id="A0A2V3VXP1"/>
<evidence type="ECO:0000259" key="2">
    <source>
        <dbReference type="PROSITE" id="PS50943"/>
    </source>
</evidence>
<dbReference type="GO" id="GO:0003677">
    <property type="term" value="F:DNA binding"/>
    <property type="evidence" value="ECO:0007669"/>
    <property type="project" value="UniProtKB-KW"/>
</dbReference>
<dbReference type="Proteomes" id="UP000247978">
    <property type="component" value="Unassembled WGS sequence"/>
</dbReference>
<dbReference type="SUPFAM" id="SSF47413">
    <property type="entry name" value="lambda repressor-like DNA-binding domains"/>
    <property type="match status" value="1"/>
</dbReference>
<dbReference type="GO" id="GO:0005829">
    <property type="term" value="C:cytosol"/>
    <property type="evidence" value="ECO:0007669"/>
    <property type="project" value="TreeGrafter"/>
</dbReference>
<evidence type="ECO:0000313" key="4">
    <source>
        <dbReference type="Proteomes" id="UP000247978"/>
    </source>
</evidence>
<dbReference type="PANTHER" id="PTHR46797">
    <property type="entry name" value="HTH-TYPE TRANSCRIPTIONAL REGULATOR"/>
    <property type="match status" value="1"/>
</dbReference>
<dbReference type="GO" id="GO:0003700">
    <property type="term" value="F:DNA-binding transcription factor activity"/>
    <property type="evidence" value="ECO:0007669"/>
    <property type="project" value="TreeGrafter"/>
</dbReference>
<dbReference type="EMBL" id="QJJQ01000007">
    <property type="protein sequence ID" value="PXW86702.1"/>
    <property type="molecule type" value="Genomic_DNA"/>
</dbReference>
<dbReference type="PANTHER" id="PTHR46797:SF1">
    <property type="entry name" value="METHYLPHOSPHONATE SYNTHASE"/>
    <property type="match status" value="1"/>
</dbReference>
<keyword evidence="4" id="KW-1185">Reference proteome</keyword>
<name>A0A2V3VXP1_9BACI</name>
<dbReference type="SMART" id="SM00530">
    <property type="entry name" value="HTH_XRE"/>
    <property type="match status" value="1"/>
</dbReference>
<gene>
    <name evidence="3" type="ORF">DFR56_107224</name>
</gene>
<dbReference type="Pfam" id="PF01381">
    <property type="entry name" value="HTH_3"/>
    <property type="match status" value="1"/>
</dbReference>
<dbReference type="InterPro" id="IPR010982">
    <property type="entry name" value="Lambda_DNA-bd_dom_sf"/>
</dbReference>
<evidence type="ECO:0000256" key="1">
    <source>
        <dbReference type="ARBA" id="ARBA00023125"/>
    </source>
</evidence>
<reference evidence="3 4" key="1">
    <citation type="submission" date="2018-05" db="EMBL/GenBank/DDBJ databases">
        <title>Genomic Encyclopedia of Type Strains, Phase IV (KMG-IV): sequencing the most valuable type-strain genomes for metagenomic binning, comparative biology and taxonomic classification.</title>
        <authorList>
            <person name="Goeker M."/>
        </authorList>
    </citation>
    <scope>NUCLEOTIDE SEQUENCE [LARGE SCALE GENOMIC DNA]</scope>
    <source>
        <strain evidence="3 4">DSM 28556</strain>
    </source>
</reference>
<dbReference type="InterPro" id="IPR050807">
    <property type="entry name" value="TransReg_Diox_bact_type"/>
</dbReference>
<feature type="domain" description="HTH cro/C1-type" evidence="2">
    <location>
        <begin position="8"/>
        <end position="63"/>
    </location>
</feature>
<dbReference type="OrthoDB" id="9812960at2"/>
<dbReference type="PROSITE" id="PS50943">
    <property type="entry name" value="HTH_CROC1"/>
    <property type="match status" value="1"/>
</dbReference>
<proteinExistence type="predicted"/>
<keyword evidence="1" id="KW-0238">DNA-binding</keyword>
<accession>A0A2V3VXP1</accession>
<dbReference type="RefSeq" id="WP_110395595.1">
    <property type="nucleotide sequence ID" value="NZ_JBHUHB010000001.1"/>
</dbReference>